<dbReference type="PANTHER" id="PTHR43806">
    <property type="entry name" value="PEPTIDASE S8"/>
    <property type="match status" value="1"/>
</dbReference>
<keyword evidence="7" id="KW-1185">Reference proteome</keyword>
<dbReference type="AlphaFoldDB" id="A0Q0S6"/>
<dbReference type="InterPro" id="IPR036852">
    <property type="entry name" value="Peptidase_S8/S53_dom_sf"/>
</dbReference>
<protein>
    <recommendedName>
        <fullName evidence="5">Peptidase S8/S53 domain-containing protein</fullName>
    </recommendedName>
</protein>
<dbReference type="Pfam" id="PF00082">
    <property type="entry name" value="Peptidase_S8"/>
    <property type="match status" value="1"/>
</dbReference>
<dbReference type="STRING" id="386415.NT01CX_2155"/>
<accession>A0Q0S6</accession>
<proteinExistence type="inferred from homology"/>
<evidence type="ECO:0000313" key="6">
    <source>
        <dbReference type="EMBL" id="ABK61924.1"/>
    </source>
</evidence>
<feature type="domain" description="Peptidase S8/S53" evidence="5">
    <location>
        <begin position="253"/>
        <end position="526"/>
    </location>
</feature>
<keyword evidence="2" id="KW-0645">Protease</keyword>
<dbReference type="InterPro" id="IPR050131">
    <property type="entry name" value="Peptidase_S8_subtilisin-like"/>
</dbReference>
<sequence length="785" mass="89321">MGDNIPIKFFAKREIDNSRTEGGGNGKLPSWVLEGEDLRLKSKQLEYSLNLIKDVLDKRPSEEDFIPTVVKTKINDFAKAKSHRSEVSGLFKVNSQNSVIGLSGEDELLIKIATKEDLNRIREKISNYDENAYAISCINKIEKLEPEVVKKDKEKNYKVKLIKYHDYEIDRLVNEVFQKKCEELNIEFSKTIYTDEMIVYNIKNVTTDEIDILEDYTALLLIEPMPKYSIDLDFFNINENPIIKMPKEGKNYVTVGVLDSGISKIKSLKPWLVGERQTFYPESVIDPSHGTFVAGVILYGDELENKEYTGLKGCKLFDGNVFPDLKKESIYEDELINNIREIIKNHCEEIKIWNLSGGLTTEIDENEFSDFAKALDDIQDTYGVIICKSAGNCSNFIHGKPKGRIVKSADSVRSVVVGSIAQEKNLESGVDVDFPSPFTRVGRGPASIIKPDVVHYGGNAGIDSTGKLIINGVKSFDLNGNISRNIGTSFSTPRITSILAGLQEEITEEFDPLLLKALLIHSANYGSNIMMSPSEKLNQMGFGKPKRINEILYNNPNEITLIMRDTIRKGQYIDILDFPYPQGLKRDDLYTGQVVVTLVYDPILEPSQGSEYCQSNIDIYFGSYDNKKQRDITKNNILNPIGRENSKNILLPSNYSKAAIKSSQEKFALTERMLIKYGDKFYPIKKYAVDLAEMTPSNKEKYLKGDKLWFLKIDGLYRDFIEKKALTQSLELSQEFCVIITIKDPLKQCQVYDEVTRLLDANNFWHNNIKLRQDVDIRINEMFNQ</sequence>
<dbReference type="EMBL" id="CP000382">
    <property type="protein sequence ID" value="ABK61924.1"/>
    <property type="molecule type" value="Genomic_DNA"/>
</dbReference>
<keyword evidence="4" id="KW-0720">Serine protease</keyword>
<organism evidence="6 7">
    <name type="scientific">Clostridium novyi (strain NT)</name>
    <dbReference type="NCBI Taxonomy" id="386415"/>
    <lineage>
        <taxon>Bacteria</taxon>
        <taxon>Bacillati</taxon>
        <taxon>Bacillota</taxon>
        <taxon>Clostridia</taxon>
        <taxon>Eubacteriales</taxon>
        <taxon>Clostridiaceae</taxon>
        <taxon>Clostridium</taxon>
    </lineage>
</organism>
<dbReference type="SUPFAM" id="SSF52743">
    <property type="entry name" value="Subtilisin-like"/>
    <property type="match status" value="1"/>
</dbReference>
<dbReference type="PANTHER" id="PTHR43806:SF11">
    <property type="entry name" value="CEREVISIN-RELATED"/>
    <property type="match status" value="1"/>
</dbReference>
<dbReference type="HOGENOM" id="CLU_018676_1_0_9"/>
<evidence type="ECO:0000256" key="1">
    <source>
        <dbReference type="ARBA" id="ARBA00011073"/>
    </source>
</evidence>
<dbReference type="Gene3D" id="3.40.50.200">
    <property type="entry name" value="Peptidase S8/S53 domain"/>
    <property type="match status" value="1"/>
</dbReference>
<dbReference type="Proteomes" id="UP000008220">
    <property type="component" value="Chromosome"/>
</dbReference>
<dbReference type="CDD" id="cd04847">
    <property type="entry name" value="Peptidases_S8_Subtilisin_like_2"/>
    <property type="match status" value="1"/>
</dbReference>
<evidence type="ECO:0000259" key="5">
    <source>
        <dbReference type="Pfam" id="PF00082"/>
    </source>
</evidence>
<reference evidence="6 7" key="1">
    <citation type="journal article" date="2006" name="Nat. Biotechnol.">
        <title>The genome and transcriptomes of the anti-tumor agent Clostridium novyi-NT.</title>
        <authorList>
            <person name="Bettegowda C."/>
            <person name="Huang X."/>
            <person name="Lin J."/>
            <person name="Cheong I."/>
            <person name="Kohli M."/>
            <person name="Szabo S.A."/>
            <person name="Zhang X."/>
            <person name="Diaz L.A. Jr."/>
            <person name="Velculescu V.E."/>
            <person name="Parmigiani G."/>
            <person name="Kinzler K.W."/>
            <person name="Vogelstein B."/>
            <person name="Zhou S."/>
        </authorList>
    </citation>
    <scope>NUCLEOTIDE SEQUENCE [LARGE SCALE GENOMIC DNA]</scope>
    <source>
        <strain evidence="6 7">NT</strain>
    </source>
</reference>
<dbReference type="InterPro" id="IPR034074">
    <property type="entry name" value="Y4bN_pept_dom"/>
</dbReference>
<dbReference type="InterPro" id="IPR000209">
    <property type="entry name" value="Peptidase_S8/S53_dom"/>
</dbReference>
<dbReference type="GO" id="GO:0004252">
    <property type="term" value="F:serine-type endopeptidase activity"/>
    <property type="evidence" value="ECO:0007669"/>
    <property type="project" value="InterPro"/>
</dbReference>
<evidence type="ECO:0000256" key="4">
    <source>
        <dbReference type="ARBA" id="ARBA00022825"/>
    </source>
</evidence>
<evidence type="ECO:0000313" key="7">
    <source>
        <dbReference type="Proteomes" id="UP000008220"/>
    </source>
</evidence>
<evidence type="ECO:0000256" key="3">
    <source>
        <dbReference type="ARBA" id="ARBA00022801"/>
    </source>
</evidence>
<dbReference type="GO" id="GO:0006508">
    <property type="term" value="P:proteolysis"/>
    <property type="evidence" value="ECO:0007669"/>
    <property type="project" value="UniProtKB-KW"/>
</dbReference>
<dbReference type="eggNOG" id="COG1404">
    <property type="taxonomic scope" value="Bacteria"/>
</dbReference>
<evidence type="ECO:0000256" key="2">
    <source>
        <dbReference type="ARBA" id="ARBA00022670"/>
    </source>
</evidence>
<dbReference type="PATRIC" id="fig|386415.7.peg.1260"/>
<comment type="similarity">
    <text evidence="1">Belongs to the peptidase S8 family.</text>
</comment>
<name>A0Q0S6_CLONN</name>
<dbReference type="KEGG" id="cno:NT01CX_2155"/>
<gene>
    <name evidence="6" type="ordered locus">NT01CX_2155</name>
</gene>
<keyword evidence="3" id="KW-0378">Hydrolase</keyword>
<dbReference type="RefSeq" id="WP_011722228.1">
    <property type="nucleotide sequence ID" value="NC_008593.1"/>
</dbReference>